<dbReference type="EMBL" id="LN829119">
    <property type="protein sequence ID" value="CPR22157.1"/>
    <property type="molecule type" value="Genomic_DNA"/>
</dbReference>
<keyword evidence="2" id="KW-1185">Reference proteome</keyword>
<proteinExistence type="predicted"/>
<accession>A0A0D6JKC8</accession>
<evidence type="ECO:0000313" key="1">
    <source>
        <dbReference type="EMBL" id="CPR22157.1"/>
    </source>
</evidence>
<dbReference type="Proteomes" id="UP000033187">
    <property type="component" value="Chromosome 1"/>
</dbReference>
<name>A0A0D6JKC8_9HYPH</name>
<dbReference type="AlphaFoldDB" id="A0A0D6JKC8"/>
<dbReference type="KEGG" id="fiy:BN1229_v1_3590"/>
<reference evidence="2" key="1">
    <citation type="submission" date="2015-02" db="EMBL/GenBank/DDBJ databases">
        <authorList>
            <person name="Chooi Y.-H."/>
        </authorList>
    </citation>
    <scope>NUCLEOTIDE SEQUENCE [LARGE SCALE GENOMIC DNA]</scope>
    <source>
        <strain evidence="2">strain Y</strain>
    </source>
</reference>
<protein>
    <submittedName>
        <fullName evidence="1">Uncharacterized protein</fullName>
    </submittedName>
</protein>
<evidence type="ECO:0000313" key="2">
    <source>
        <dbReference type="Proteomes" id="UP000033187"/>
    </source>
</evidence>
<organism evidence="1 2">
    <name type="scientific">Candidatus Filomicrobium marinum</name>
    <dbReference type="NCBI Taxonomy" id="1608628"/>
    <lineage>
        <taxon>Bacteria</taxon>
        <taxon>Pseudomonadati</taxon>
        <taxon>Pseudomonadota</taxon>
        <taxon>Alphaproteobacteria</taxon>
        <taxon>Hyphomicrobiales</taxon>
        <taxon>Hyphomicrobiaceae</taxon>
        <taxon>Filomicrobium</taxon>
    </lineage>
</organism>
<gene>
    <name evidence="1" type="ORF">YBN1229_v1_3590</name>
</gene>
<sequence length="89" mass="10284">MKARAVYLGPCWGRRPMRRIAIIFISILLTVGAEPFVSRFIRQSLDRPAQDDDNQSVPWRKEFRLFMLEPLGLKALDGPVEIKPQMVMV</sequence>